<name>A0A132MNZ7_9ACTN</name>
<evidence type="ECO:0000256" key="5">
    <source>
        <dbReference type="ARBA" id="ARBA00022989"/>
    </source>
</evidence>
<comment type="caution">
    <text evidence="9">The sequence shown here is derived from an EMBL/GenBank/DDBJ whole genome shotgun (WGS) entry which is preliminary data.</text>
</comment>
<evidence type="ECO:0000256" key="1">
    <source>
        <dbReference type="ARBA" id="ARBA00004651"/>
    </source>
</evidence>
<dbReference type="PANTHER" id="PTHR22926">
    <property type="entry name" value="PHOSPHO-N-ACETYLMURAMOYL-PENTAPEPTIDE-TRANSFERASE"/>
    <property type="match status" value="1"/>
</dbReference>
<evidence type="ECO:0000256" key="2">
    <source>
        <dbReference type="ARBA" id="ARBA00022475"/>
    </source>
</evidence>
<keyword evidence="7" id="KW-0479">Metal-binding</keyword>
<dbReference type="RefSeq" id="WP_066885044.1">
    <property type="nucleotide sequence ID" value="NZ_CP171739.1"/>
</dbReference>
<feature type="transmembrane region" description="Helical" evidence="8">
    <location>
        <begin position="258"/>
        <end position="281"/>
    </location>
</feature>
<dbReference type="Proteomes" id="UP000070188">
    <property type="component" value="Unassembled WGS sequence"/>
</dbReference>
<feature type="transmembrane region" description="Helical" evidence="8">
    <location>
        <begin position="82"/>
        <end position="102"/>
    </location>
</feature>
<feature type="transmembrane region" description="Helical" evidence="8">
    <location>
        <begin position="142"/>
        <end position="161"/>
    </location>
</feature>
<dbReference type="GO" id="GO:0016780">
    <property type="term" value="F:phosphotransferase activity, for other substituted phosphate groups"/>
    <property type="evidence" value="ECO:0007669"/>
    <property type="project" value="InterPro"/>
</dbReference>
<dbReference type="GO" id="GO:0071555">
    <property type="term" value="P:cell wall organization"/>
    <property type="evidence" value="ECO:0007669"/>
    <property type="project" value="TreeGrafter"/>
</dbReference>
<feature type="transmembrane region" description="Helical" evidence="8">
    <location>
        <begin position="167"/>
        <end position="187"/>
    </location>
</feature>
<accession>A0A132MNZ7</accession>
<keyword evidence="3 9" id="KW-0808">Transferase</keyword>
<feature type="transmembrane region" description="Helical" evidence="8">
    <location>
        <begin position="194"/>
        <end position="213"/>
    </location>
</feature>
<dbReference type="CDD" id="cd06853">
    <property type="entry name" value="GT_WecA_like"/>
    <property type="match status" value="1"/>
</dbReference>
<evidence type="ECO:0000313" key="9">
    <source>
        <dbReference type="EMBL" id="KWW99513.1"/>
    </source>
</evidence>
<reference evidence="10" key="1">
    <citation type="submission" date="2015-04" db="EMBL/GenBank/DDBJ databases">
        <title>Physiological reanalysis, assessment of diazotrophy, and genome sequences of multiple isolates of Streptomyces thermoautotrophicus.</title>
        <authorList>
            <person name="MacKellar D.C."/>
            <person name="Lieber L."/>
            <person name="Norman J."/>
            <person name="Bolger A."/>
            <person name="Tobin C."/>
            <person name="Murray J.W."/>
            <person name="Chang R."/>
            <person name="Ford T."/>
            <person name="Nguyen P.Q."/>
            <person name="Woodward J."/>
            <person name="Permingeat H."/>
            <person name="Joshi N.S."/>
            <person name="Silver P.A."/>
            <person name="Usadel B."/>
            <person name="Rutherford A.W."/>
            <person name="Friesen M."/>
            <person name="Prell J."/>
        </authorList>
    </citation>
    <scope>NUCLEOTIDE SEQUENCE [LARGE SCALE GENOMIC DNA]</scope>
    <source>
        <strain evidence="10">H1</strain>
    </source>
</reference>
<evidence type="ECO:0000256" key="6">
    <source>
        <dbReference type="ARBA" id="ARBA00023136"/>
    </source>
</evidence>
<keyword evidence="6 8" id="KW-0472">Membrane</keyword>
<dbReference type="PANTHER" id="PTHR22926:SF3">
    <property type="entry name" value="UNDECAPRENYL-PHOSPHATE ALPHA-N-ACETYLGLUCOSAMINYL 1-PHOSPHATE TRANSFERASE"/>
    <property type="match status" value="1"/>
</dbReference>
<feature type="transmembrane region" description="Helical" evidence="8">
    <location>
        <begin position="108"/>
        <end position="130"/>
    </location>
</feature>
<keyword evidence="7" id="KW-0460">Magnesium</keyword>
<dbReference type="GO" id="GO:0044038">
    <property type="term" value="P:cell wall macromolecule biosynthetic process"/>
    <property type="evidence" value="ECO:0007669"/>
    <property type="project" value="TreeGrafter"/>
</dbReference>
<feature type="transmembrane region" description="Helical" evidence="8">
    <location>
        <begin position="312"/>
        <end position="333"/>
    </location>
</feature>
<dbReference type="GO" id="GO:0009103">
    <property type="term" value="P:lipopolysaccharide biosynthetic process"/>
    <property type="evidence" value="ECO:0007669"/>
    <property type="project" value="TreeGrafter"/>
</dbReference>
<gene>
    <name evidence="9" type="ORF">LI90_1149</name>
</gene>
<organism evidence="9 10">
    <name type="scientific">Carbonactinospora thermoautotrophica</name>
    <dbReference type="NCBI Taxonomy" id="1469144"/>
    <lineage>
        <taxon>Bacteria</taxon>
        <taxon>Bacillati</taxon>
        <taxon>Actinomycetota</taxon>
        <taxon>Actinomycetes</taxon>
        <taxon>Kitasatosporales</taxon>
        <taxon>Carbonactinosporaceae</taxon>
        <taxon>Carbonactinospora</taxon>
    </lineage>
</organism>
<dbReference type="AlphaFoldDB" id="A0A132MNZ7"/>
<dbReference type="Pfam" id="PF00953">
    <property type="entry name" value="Glycos_transf_4"/>
    <property type="match status" value="1"/>
</dbReference>
<evidence type="ECO:0000256" key="4">
    <source>
        <dbReference type="ARBA" id="ARBA00022692"/>
    </source>
</evidence>
<comment type="subcellular location">
    <subcellularLocation>
        <location evidence="1">Cell membrane</location>
        <topology evidence="1">Multi-pass membrane protein</topology>
    </subcellularLocation>
</comment>
<keyword evidence="10" id="KW-1185">Reference proteome</keyword>
<evidence type="ECO:0000256" key="3">
    <source>
        <dbReference type="ARBA" id="ARBA00022679"/>
    </source>
</evidence>
<dbReference type="PATRIC" id="fig|1469144.10.peg.1277"/>
<feature type="transmembrane region" description="Helical" evidence="8">
    <location>
        <begin position="52"/>
        <end position="70"/>
    </location>
</feature>
<dbReference type="OrthoDB" id="9783652at2"/>
<keyword evidence="5 8" id="KW-1133">Transmembrane helix</keyword>
<evidence type="ECO:0000256" key="7">
    <source>
        <dbReference type="PIRSR" id="PIRSR600715-1"/>
    </source>
</evidence>
<dbReference type="GO" id="GO:0005886">
    <property type="term" value="C:plasma membrane"/>
    <property type="evidence" value="ECO:0007669"/>
    <property type="project" value="UniProtKB-SubCell"/>
</dbReference>
<dbReference type="InterPro" id="IPR000715">
    <property type="entry name" value="Glycosyl_transferase_4"/>
</dbReference>
<protein>
    <submittedName>
        <fullName evidence="9">Putative undecaprenyl-phosphate alpha-N-acetylglucosaminyl 1-phosphate transferase</fullName>
    </submittedName>
</protein>
<feature type="transmembrane region" description="Helical" evidence="8">
    <location>
        <begin position="339"/>
        <end position="358"/>
    </location>
</feature>
<comment type="cofactor">
    <cofactor evidence="7">
        <name>Mg(2+)</name>
        <dbReference type="ChEBI" id="CHEBI:18420"/>
    </cofactor>
</comment>
<evidence type="ECO:0000313" key="10">
    <source>
        <dbReference type="Proteomes" id="UP000070188"/>
    </source>
</evidence>
<proteinExistence type="predicted"/>
<feature type="binding site" evidence="7">
    <location>
        <position position="159"/>
    </location>
    <ligand>
        <name>Mg(2+)</name>
        <dbReference type="ChEBI" id="CHEBI:18420"/>
    </ligand>
</feature>
<sequence length="370" mass="39515">MKESLLALFVALSVTYLVTGMVRKFALAAGVAPPVRDRDVHAVPIPRLGGLAMFAGLCAALIVASELPFMQSIYRQSDDPKAVFFGGLLICLLGVVDDKWGVDPFLKLGGQILAALVMAMYGIQMTWIPIPGVTTVLLDPTTGILLTVLIVVVTINAVNFVDGLDGLAAGMVGIAALAFFGFSWYQWTRNGIEAVASPTLMSAILVGMCLGFLPHNFNPARIFMGDTGSMLIGLVLSASSISLAGKLDSHGLNHFVPALLPLLLPVAVLAVPLVDLCLAVVRRTWKGQSPFAADKQHLHHRLLDIGHSHRRAVLIMYLWAAVIAFGTVGLSFAPSPVPMAVFVLVLVLAMLVVVWPRVRANRRVSPTRSA</sequence>
<keyword evidence="2" id="KW-1003">Cell membrane</keyword>
<dbReference type="EMBL" id="LAXD01000001">
    <property type="protein sequence ID" value="KWW99513.1"/>
    <property type="molecule type" value="Genomic_DNA"/>
</dbReference>
<evidence type="ECO:0000256" key="8">
    <source>
        <dbReference type="SAM" id="Phobius"/>
    </source>
</evidence>
<feature type="binding site" evidence="7">
    <location>
        <position position="226"/>
    </location>
    <ligand>
        <name>Mg(2+)</name>
        <dbReference type="ChEBI" id="CHEBI:18420"/>
    </ligand>
</feature>
<dbReference type="GO" id="GO:0046872">
    <property type="term" value="F:metal ion binding"/>
    <property type="evidence" value="ECO:0007669"/>
    <property type="project" value="UniProtKB-KW"/>
</dbReference>
<dbReference type="STRING" id="1469144.LI90_1149"/>
<keyword evidence="4 8" id="KW-0812">Transmembrane</keyword>